<feature type="region of interest" description="Disordered" evidence="1">
    <location>
        <begin position="61"/>
        <end position="82"/>
    </location>
</feature>
<gene>
    <name evidence="2" type="ORF">Syun_030068</name>
</gene>
<dbReference type="AlphaFoldDB" id="A0AAP0HHV5"/>
<reference evidence="2 3" key="1">
    <citation type="submission" date="2024-01" db="EMBL/GenBank/DDBJ databases">
        <title>Genome assemblies of Stephania.</title>
        <authorList>
            <person name="Yang L."/>
        </authorList>
    </citation>
    <scope>NUCLEOTIDE SEQUENCE [LARGE SCALE GENOMIC DNA]</scope>
    <source>
        <strain evidence="2">YNDBR</strain>
        <tissue evidence="2">Leaf</tissue>
    </source>
</reference>
<feature type="compositionally biased region" description="Basic and acidic residues" evidence="1">
    <location>
        <begin position="61"/>
        <end position="75"/>
    </location>
</feature>
<evidence type="ECO:0000313" key="3">
    <source>
        <dbReference type="Proteomes" id="UP001420932"/>
    </source>
</evidence>
<keyword evidence="3" id="KW-1185">Reference proteome</keyword>
<protein>
    <submittedName>
        <fullName evidence="2">Uncharacterized protein</fullName>
    </submittedName>
</protein>
<evidence type="ECO:0000313" key="2">
    <source>
        <dbReference type="EMBL" id="KAK9087674.1"/>
    </source>
</evidence>
<sequence length="82" mass="9569">MERFTYLLTFAIDVAETERLHIHYFIRGLQPEIGGEKPRAWGVWMEWVVLTHSTWGPSDLRGRNETCEVGLDPRGRTRPSQN</sequence>
<dbReference type="Proteomes" id="UP001420932">
    <property type="component" value="Unassembled WGS sequence"/>
</dbReference>
<comment type="caution">
    <text evidence="2">The sequence shown here is derived from an EMBL/GenBank/DDBJ whole genome shotgun (WGS) entry which is preliminary data.</text>
</comment>
<proteinExistence type="predicted"/>
<accession>A0AAP0HHV5</accession>
<dbReference type="EMBL" id="JBBNAF010000013">
    <property type="protein sequence ID" value="KAK9087674.1"/>
    <property type="molecule type" value="Genomic_DNA"/>
</dbReference>
<name>A0AAP0HHV5_9MAGN</name>
<organism evidence="2 3">
    <name type="scientific">Stephania yunnanensis</name>
    <dbReference type="NCBI Taxonomy" id="152371"/>
    <lineage>
        <taxon>Eukaryota</taxon>
        <taxon>Viridiplantae</taxon>
        <taxon>Streptophyta</taxon>
        <taxon>Embryophyta</taxon>
        <taxon>Tracheophyta</taxon>
        <taxon>Spermatophyta</taxon>
        <taxon>Magnoliopsida</taxon>
        <taxon>Ranunculales</taxon>
        <taxon>Menispermaceae</taxon>
        <taxon>Menispermoideae</taxon>
        <taxon>Cissampelideae</taxon>
        <taxon>Stephania</taxon>
    </lineage>
</organism>
<evidence type="ECO:0000256" key="1">
    <source>
        <dbReference type="SAM" id="MobiDB-lite"/>
    </source>
</evidence>